<organism evidence="1">
    <name type="scientific">Spodoptera frugiperda</name>
    <name type="common">Fall armyworm</name>
    <dbReference type="NCBI Taxonomy" id="7108"/>
    <lineage>
        <taxon>Eukaryota</taxon>
        <taxon>Metazoa</taxon>
        <taxon>Ecdysozoa</taxon>
        <taxon>Arthropoda</taxon>
        <taxon>Hexapoda</taxon>
        <taxon>Insecta</taxon>
        <taxon>Pterygota</taxon>
        <taxon>Neoptera</taxon>
        <taxon>Endopterygota</taxon>
        <taxon>Lepidoptera</taxon>
        <taxon>Glossata</taxon>
        <taxon>Ditrysia</taxon>
        <taxon>Noctuoidea</taxon>
        <taxon>Noctuidae</taxon>
        <taxon>Amphipyrinae</taxon>
        <taxon>Spodoptera</taxon>
    </lineage>
</organism>
<gene>
    <name evidence="1" type="ORF">SFRICE_010487</name>
</gene>
<proteinExistence type="predicted"/>
<reference evidence="1" key="1">
    <citation type="submission" date="2016-07" db="EMBL/GenBank/DDBJ databases">
        <authorList>
            <person name="Bretaudeau A."/>
        </authorList>
    </citation>
    <scope>NUCLEOTIDE SEQUENCE</scope>
    <source>
        <strain evidence="1">Rice</strain>
        <tissue evidence="1">Whole body</tissue>
    </source>
</reference>
<dbReference type="AlphaFoldDB" id="A0A2H1V252"/>
<sequence length="116" mass="13312">MGQLDRSDTTTSQKTDVKQRLRYVSFDRKIANLYIYNSSVSVYVTELLLNDWTDFDEIFWVSSRGSENGLDSQFCPLDKLLILECFTLDPTDGATIAVSNINDLKTCRQDNVCRVR</sequence>
<name>A0A2H1V252_SPOFR</name>
<accession>A0A2H1V252</accession>
<protein>
    <submittedName>
        <fullName evidence="1">SFRICE_010487</fullName>
    </submittedName>
</protein>
<dbReference type="EMBL" id="ODYU01000317">
    <property type="protein sequence ID" value="SOQ34846.1"/>
    <property type="molecule type" value="Genomic_DNA"/>
</dbReference>
<evidence type="ECO:0000313" key="1">
    <source>
        <dbReference type="EMBL" id="SOQ34846.1"/>
    </source>
</evidence>